<keyword evidence="4" id="KW-1185">Reference proteome</keyword>
<keyword evidence="1" id="KW-0472">Membrane</keyword>
<keyword evidence="1" id="KW-1133">Transmembrane helix</keyword>
<dbReference type="Pfam" id="PF13584">
    <property type="entry name" value="BatD"/>
    <property type="match status" value="1"/>
</dbReference>
<dbReference type="RefSeq" id="WP_058480724.1">
    <property type="nucleotide sequence ID" value="NZ_CAAAIQ010000011.1"/>
</dbReference>
<dbReference type="Pfam" id="PF25607">
    <property type="entry name" value="DUF7939"/>
    <property type="match status" value="1"/>
</dbReference>
<protein>
    <submittedName>
        <fullName evidence="3">KQDN repeat-containing protein</fullName>
    </submittedName>
</protein>
<name>A0A0W1A4U9_9GAMM</name>
<feature type="domain" description="DUF7939" evidence="2">
    <location>
        <begin position="445"/>
        <end position="530"/>
    </location>
</feature>
<keyword evidence="1" id="KW-0812">Transmembrane</keyword>
<reference evidence="3 4" key="1">
    <citation type="submission" date="2015-11" db="EMBL/GenBank/DDBJ databases">
        <title>Genomic analysis of 38 Legionella species identifies large and diverse effector repertoires.</title>
        <authorList>
            <person name="Burstein D."/>
            <person name="Amaro F."/>
            <person name="Zusman T."/>
            <person name="Lifshitz Z."/>
            <person name="Cohen O."/>
            <person name="Gilbert J.A."/>
            <person name="Pupko T."/>
            <person name="Shuman H.A."/>
            <person name="Segal G."/>
        </authorList>
    </citation>
    <scope>NUCLEOTIDE SEQUENCE [LARGE SCALE GENOMIC DNA]</scope>
    <source>
        <strain evidence="3 4">ATCC 51914</strain>
    </source>
</reference>
<evidence type="ECO:0000259" key="2">
    <source>
        <dbReference type="Pfam" id="PF25607"/>
    </source>
</evidence>
<dbReference type="PANTHER" id="PTHR40940">
    <property type="entry name" value="PROTEIN BATD-RELATED"/>
    <property type="match status" value="1"/>
</dbReference>
<accession>A0A0W1A4U9</accession>
<evidence type="ECO:0000313" key="4">
    <source>
        <dbReference type="Proteomes" id="UP000054729"/>
    </source>
</evidence>
<dbReference type="EMBL" id="LNZB01000051">
    <property type="protein sequence ID" value="KTD76356.1"/>
    <property type="molecule type" value="Genomic_DNA"/>
</dbReference>
<sequence>MKKRIAWCLFLVTINAWSEVQVQIDPPEVTMGETFRLLIVQENNKEGGVPDLSVLQKDFAILGTERQVNYTVINGQTQYQSQWTVLLRALKNGAITIPSIKVGVEQSAPLTINVQGAGDTSTAKDTAVQQQDVMLITEVDQKKPYVNQQIIYKVKLYISKRFLDTDYQGPKVDDALLIPLGEARRYHEVQNNINYVVEEQIYAIYPQKSGVLRIVSPTFNAIVYDYNPQKVKAQDKTIELTVQPAPKEYQGKEWLPATQVHLTEHYENTSQSIAQGSTLTRTITLEAVAIPAQLLPTLNFAETDAFNVYPEKGAEKNEIKQGKLVGSVELKVTYLFNKAGKTTIPELRLPWFNTETGKQEIAVLPPRSIDITPSATATISKSNMQEKSSSVVAPTIEDKGASHDQEQSWNWSWALALFFASAWVATLGLFFFHKHLGFSNRRSYKKALHELNKACQKGEPEKARDAVLKWAALQWPDAPLLNLSDLARIVRDIHLKKQLNLLTQVIYKSHDKTLWRGDELWRAVKAVQKSDVGSRRKNNSLPPINPT</sequence>
<comment type="caution">
    <text evidence="3">The sequence shown here is derived from an EMBL/GenBank/DDBJ whole genome shotgun (WGS) entry which is preliminary data.</text>
</comment>
<dbReference type="Proteomes" id="UP000054729">
    <property type="component" value="Unassembled WGS sequence"/>
</dbReference>
<dbReference type="PATRIC" id="fig|66969.6.peg.2264"/>
<dbReference type="STRING" id="66969.Lwal_2078"/>
<dbReference type="InterPro" id="IPR057699">
    <property type="entry name" value="DUF7939"/>
</dbReference>
<dbReference type="OrthoDB" id="5293418at2"/>
<feature type="transmembrane region" description="Helical" evidence="1">
    <location>
        <begin position="411"/>
        <end position="432"/>
    </location>
</feature>
<evidence type="ECO:0000256" key="1">
    <source>
        <dbReference type="SAM" id="Phobius"/>
    </source>
</evidence>
<gene>
    <name evidence="3" type="ORF">Lwal_2078</name>
</gene>
<proteinExistence type="predicted"/>
<organism evidence="3 4">
    <name type="scientific">Legionella waltersii</name>
    <dbReference type="NCBI Taxonomy" id="66969"/>
    <lineage>
        <taxon>Bacteria</taxon>
        <taxon>Pseudomonadati</taxon>
        <taxon>Pseudomonadota</taxon>
        <taxon>Gammaproteobacteria</taxon>
        <taxon>Legionellales</taxon>
        <taxon>Legionellaceae</taxon>
        <taxon>Legionella</taxon>
    </lineage>
</organism>
<dbReference type="InterPro" id="IPR025738">
    <property type="entry name" value="BatD"/>
</dbReference>
<dbReference type="AlphaFoldDB" id="A0A0W1A4U9"/>
<evidence type="ECO:0000313" key="3">
    <source>
        <dbReference type="EMBL" id="KTD76356.1"/>
    </source>
</evidence>
<dbReference type="PANTHER" id="PTHR40940:SF1">
    <property type="entry name" value="PROTEIN BATD"/>
    <property type="match status" value="1"/>
</dbReference>